<dbReference type="AlphaFoldDB" id="A0A6J2X8M4"/>
<feature type="region of interest" description="Disordered" evidence="4">
    <location>
        <begin position="424"/>
        <end position="443"/>
    </location>
</feature>
<keyword evidence="3" id="KW-0539">Nucleus</keyword>
<sequence>MNSVENSPGRKALEVMGHVNKEIVFKKPFSVPRKKRKVKVLDEDTYVEQIGNIIQRDFFPDLEKIKAQSDYLEAMEKNDTVRIRELYMKYSGSKPNPERIPSPATFETPANIHNKQDDVTLNLESNNIAEEPSQPKIKISLDQYLNSHTSQDNENFEEILEISEQKHREKYKHFYQPEEGSECNKQAMITLPSIEQQAALPEKPFNINTWGYKNKNVLMFNPDGEELTKQQELELISNKQEIDHANTRLIINPFNEIRSKETINELAKSQAKVLDGKIGVDGKELLKQDTPNIGGYSFIRTPSPSPSLLGSPLMTWGEIEGTPFRLDGSDTPISRSQGPSFKMSEPPRREQLALALAEKVGEKNRDKKKKALDAQRRQLSSPSPRPSSSAIDRLATMSPAAKRLASSHLKLTVNSDLLRTTYSSSPSGFKTPSLTGTPITPTPKRCVTPKISLGIKKAEANQVSTDDLLKISLPSRNKASDFF</sequence>
<feature type="compositionally biased region" description="Polar residues" evidence="4">
    <location>
        <begin position="424"/>
        <end position="439"/>
    </location>
</feature>
<dbReference type="GO" id="GO:0071013">
    <property type="term" value="C:catalytic step 2 spliceosome"/>
    <property type="evidence" value="ECO:0007669"/>
    <property type="project" value="TreeGrafter"/>
</dbReference>
<evidence type="ECO:0000256" key="4">
    <source>
        <dbReference type="SAM" id="MobiDB-lite"/>
    </source>
</evidence>
<dbReference type="GeneID" id="115876017"/>
<comment type="similarity">
    <text evidence="2">Belongs to the ESS2 family.</text>
</comment>
<dbReference type="InParanoid" id="A0A6J2X8M4"/>
<gene>
    <name evidence="6" type="primary">LOC115876017</name>
</gene>
<dbReference type="CTD" id="109579"/>
<comment type="subcellular location">
    <subcellularLocation>
        <location evidence="1">Nucleus</location>
    </subcellularLocation>
</comment>
<keyword evidence="5" id="KW-1185">Reference proteome</keyword>
<accession>A0A6J2X8M4</accession>
<dbReference type="RefSeq" id="XP_030747541.1">
    <property type="nucleotide sequence ID" value="XM_030891681.1"/>
</dbReference>
<evidence type="ECO:0000313" key="5">
    <source>
        <dbReference type="Proteomes" id="UP000504635"/>
    </source>
</evidence>
<feature type="compositionally biased region" description="Basic and acidic residues" evidence="4">
    <location>
        <begin position="359"/>
        <end position="376"/>
    </location>
</feature>
<dbReference type="PANTHER" id="PTHR12940:SF0">
    <property type="entry name" value="SPLICING FACTOR ESS-2 HOMOLOG"/>
    <property type="match status" value="1"/>
</dbReference>
<dbReference type="PANTHER" id="PTHR12940">
    <property type="entry name" value="ES-2 PROTEIN - RELATED"/>
    <property type="match status" value="1"/>
</dbReference>
<protein>
    <submittedName>
        <fullName evidence="6">Splicing factor ESS-2 homolog</fullName>
    </submittedName>
</protein>
<evidence type="ECO:0000256" key="1">
    <source>
        <dbReference type="ARBA" id="ARBA00004123"/>
    </source>
</evidence>
<feature type="region of interest" description="Disordered" evidence="4">
    <location>
        <begin position="320"/>
        <end position="392"/>
    </location>
</feature>
<evidence type="ECO:0000256" key="2">
    <source>
        <dbReference type="ARBA" id="ARBA00009072"/>
    </source>
</evidence>
<organism evidence="5 6">
    <name type="scientific">Sitophilus oryzae</name>
    <name type="common">Rice weevil</name>
    <name type="synonym">Curculio oryzae</name>
    <dbReference type="NCBI Taxonomy" id="7048"/>
    <lineage>
        <taxon>Eukaryota</taxon>
        <taxon>Metazoa</taxon>
        <taxon>Ecdysozoa</taxon>
        <taxon>Arthropoda</taxon>
        <taxon>Hexapoda</taxon>
        <taxon>Insecta</taxon>
        <taxon>Pterygota</taxon>
        <taxon>Neoptera</taxon>
        <taxon>Endopterygota</taxon>
        <taxon>Coleoptera</taxon>
        <taxon>Polyphaga</taxon>
        <taxon>Cucujiformia</taxon>
        <taxon>Curculionidae</taxon>
        <taxon>Dryophthorinae</taxon>
        <taxon>Sitophilus</taxon>
    </lineage>
</organism>
<feature type="compositionally biased region" description="Low complexity" evidence="4">
    <location>
        <begin position="380"/>
        <end position="389"/>
    </location>
</feature>
<dbReference type="InterPro" id="IPR019148">
    <property type="entry name" value="Nuclear_protein_DGCR14_ESS-2"/>
</dbReference>
<dbReference type="KEGG" id="soy:115876017"/>
<evidence type="ECO:0000313" key="6">
    <source>
        <dbReference type="RefSeq" id="XP_030747541.1"/>
    </source>
</evidence>
<dbReference type="FunCoup" id="A0A6J2X8M4">
    <property type="interactions" value="1329"/>
</dbReference>
<name>A0A6J2X8M4_SITOR</name>
<dbReference type="OrthoDB" id="19679at2759"/>
<evidence type="ECO:0000256" key="3">
    <source>
        <dbReference type="ARBA" id="ARBA00023242"/>
    </source>
</evidence>
<proteinExistence type="inferred from homology"/>
<dbReference type="Proteomes" id="UP000504635">
    <property type="component" value="Unplaced"/>
</dbReference>
<dbReference type="Pfam" id="PF09751">
    <property type="entry name" value="Es2"/>
    <property type="match status" value="1"/>
</dbReference>
<reference evidence="6" key="1">
    <citation type="submission" date="2025-08" db="UniProtKB">
        <authorList>
            <consortium name="RefSeq"/>
        </authorList>
    </citation>
    <scope>IDENTIFICATION</scope>
    <source>
        <tissue evidence="6">Gonads</tissue>
    </source>
</reference>